<protein>
    <submittedName>
        <fullName evidence="2">Uncharacterized protein</fullName>
    </submittedName>
</protein>
<feature type="region of interest" description="Disordered" evidence="1">
    <location>
        <begin position="166"/>
        <end position="189"/>
    </location>
</feature>
<sequence>MEIPPNLEDGEYWLPSDLLQEILYPSMHVVVEPESLPTRSSPKIDTSIEDLANKLQNHIGSFAAKPDWNGFSWYGEFDTPEGPELTHPQNLIPPTQNQDFERTVGAMVFLEKPEGTGVFLPRATCSSSIKEFENQTGRTSIFLSNKKNKIYSKNAEAKKKTCVKEKGVERKAKESPHQPFLSLSKEWTY</sequence>
<comment type="caution">
    <text evidence="2">The sequence shown here is derived from an EMBL/GenBank/DDBJ whole genome shotgun (WGS) entry which is preliminary data.</text>
</comment>
<dbReference type="EMBL" id="BPVZ01000005">
    <property type="protein sequence ID" value="GKU91512.1"/>
    <property type="molecule type" value="Genomic_DNA"/>
</dbReference>
<feature type="compositionally biased region" description="Basic and acidic residues" evidence="1">
    <location>
        <begin position="166"/>
        <end position="176"/>
    </location>
</feature>
<organism evidence="2 3">
    <name type="scientific">Rubroshorea leprosula</name>
    <dbReference type="NCBI Taxonomy" id="152421"/>
    <lineage>
        <taxon>Eukaryota</taxon>
        <taxon>Viridiplantae</taxon>
        <taxon>Streptophyta</taxon>
        <taxon>Embryophyta</taxon>
        <taxon>Tracheophyta</taxon>
        <taxon>Spermatophyta</taxon>
        <taxon>Magnoliopsida</taxon>
        <taxon>eudicotyledons</taxon>
        <taxon>Gunneridae</taxon>
        <taxon>Pentapetalae</taxon>
        <taxon>rosids</taxon>
        <taxon>malvids</taxon>
        <taxon>Malvales</taxon>
        <taxon>Dipterocarpaceae</taxon>
        <taxon>Rubroshorea</taxon>
    </lineage>
</organism>
<dbReference type="Proteomes" id="UP001054252">
    <property type="component" value="Unassembled WGS sequence"/>
</dbReference>
<keyword evidence="3" id="KW-1185">Reference proteome</keyword>
<reference evidence="2 3" key="1">
    <citation type="journal article" date="2021" name="Commun. Biol.">
        <title>The genome of Shorea leprosula (Dipterocarpaceae) highlights the ecological relevance of drought in aseasonal tropical rainforests.</title>
        <authorList>
            <person name="Ng K.K.S."/>
            <person name="Kobayashi M.J."/>
            <person name="Fawcett J.A."/>
            <person name="Hatakeyama M."/>
            <person name="Paape T."/>
            <person name="Ng C.H."/>
            <person name="Ang C.C."/>
            <person name="Tnah L.H."/>
            <person name="Lee C.T."/>
            <person name="Nishiyama T."/>
            <person name="Sese J."/>
            <person name="O'Brien M.J."/>
            <person name="Copetti D."/>
            <person name="Mohd Noor M.I."/>
            <person name="Ong R.C."/>
            <person name="Putra M."/>
            <person name="Sireger I.Z."/>
            <person name="Indrioko S."/>
            <person name="Kosugi Y."/>
            <person name="Izuno A."/>
            <person name="Isagi Y."/>
            <person name="Lee S.L."/>
            <person name="Shimizu K.K."/>
        </authorList>
    </citation>
    <scope>NUCLEOTIDE SEQUENCE [LARGE SCALE GENOMIC DNA]</scope>
    <source>
        <strain evidence="2">214</strain>
    </source>
</reference>
<dbReference type="AlphaFoldDB" id="A0AAV5HY32"/>
<evidence type="ECO:0000313" key="2">
    <source>
        <dbReference type="EMBL" id="GKU91512.1"/>
    </source>
</evidence>
<name>A0AAV5HY32_9ROSI</name>
<gene>
    <name evidence="2" type="ORF">SLEP1_g5376</name>
</gene>
<evidence type="ECO:0000256" key="1">
    <source>
        <dbReference type="SAM" id="MobiDB-lite"/>
    </source>
</evidence>
<proteinExistence type="predicted"/>
<evidence type="ECO:0000313" key="3">
    <source>
        <dbReference type="Proteomes" id="UP001054252"/>
    </source>
</evidence>
<accession>A0AAV5HY32</accession>